<dbReference type="GO" id="GO:0005096">
    <property type="term" value="F:GTPase activator activity"/>
    <property type="evidence" value="ECO:0007669"/>
    <property type="project" value="TreeGrafter"/>
</dbReference>
<keyword evidence="4" id="KW-1185">Reference proteome</keyword>
<dbReference type="InterPro" id="IPR006816">
    <property type="entry name" value="ELMO_dom"/>
</dbReference>
<dbReference type="PANTHER" id="PTHR12771:SF51">
    <property type="entry name" value="LD01482P"/>
    <property type="match status" value="1"/>
</dbReference>
<dbReference type="Pfam" id="PF04727">
    <property type="entry name" value="ELMO_CED12"/>
    <property type="match status" value="1"/>
</dbReference>
<dbReference type="AlphaFoldDB" id="A0A4Q0A4V9"/>
<keyword evidence="1" id="KW-0472">Membrane</keyword>
<dbReference type="Proteomes" id="UP000268162">
    <property type="component" value="Unassembled WGS sequence"/>
</dbReference>
<keyword evidence="1" id="KW-0812">Transmembrane</keyword>
<proteinExistence type="predicted"/>
<reference evidence="4" key="1">
    <citation type="journal article" date="2018" name="Nat. Microbiol.">
        <title>Leveraging single-cell genomics to expand the fungal tree of life.</title>
        <authorList>
            <person name="Ahrendt S.R."/>
            <person name="Quandt C.A."/>
            <person name="Ciobanu D."/>
            <person name="Clum A."/>
            <person name="Salamov A."/>
            <person name="Andreopoulos B."/>
            <person name="Cheng J.F."/>
            <person name="Woyke T."/>
            <person name="Pelin A."/>
            <person name="Henrissat B."/>
            <person name="Reynolds N.K."/>
            <person name="Benny G.L."/>
            <person name="Smith M.E."/>
            <person name="James T.Y."/>
            <person name="Grigoriev I.V."/>
        </authorList>
    </citation>
    <scope>NUCLEOTIDE SEQUENCE [LARGE SCALE GENOMIC DNA]</scope>
    <source>
        <strain evidence="4">RSA 468</strain>
    </source>
</reference>
<gene>
    <name evidence="3" type="ORF">BJ085DRAFT_7146</name>
</gene>
<dbReference type="PROSITE" id="PS51335">
    <property type="entry name" value="ELMO"/>
    <property type="match status" value="1"/>
</dbReference>
<keyword evidence="1" id="KW-1133">Transmembrane helix</keyword>
<dbReference type="EMBL" id="ML002209">
    <property type="protein sequence ID" value="RKP40442.1"/>
    <property type="molecule type" value="Genomic_DNA"/>
</dbReference>
<accession>A0A4Q0A4V9</accession>
<feature type="transmembrane region" description="Helical" evidence="1">
    <location>
        <begin position="77"/>
        <end position="98"/>
    </location>
</feature>
<name>A0A4Q0A4V9_9FUNG</name>
<feature type="domain" description="ELMO" evidence="2">
    <location>
        <begin position="1"/>
        <end position="111"/>
    </location>
</feature>
<evidence type="ECO:0000256" key="1">
    <source>
        <dbReference type="SAM" id="Phobius"/>
    </source>
</evidence>
<evidence type="ECO:0000259" key="2">
    <source>
        <dbReference type="PROSITE" id="PS51335"/>
    </source>
</evidence>
<dbReference type="STRING" id="215637.A0A4Q0A4V9"/>
<sequence>WQALGFQSRADPTTDFRGMGQLGLDALVYYTQHHSDSAQLVLKCSRDHPTAWYSFAIVGINLAALAWRLYQSPEFQYYVYTTSLPIETVYFEFFSYLFHMFNDFWFTPQEL</sequence>
<evidence type="ECO:0000313" key="3">
    <source>
        <dbReference type="EMBL" id="RKP40442.1"/>
    </source>
</evidence>
<feature type="non-terminal residue" evidence="3">
    <location>
        <position position="111"/>
    </location>
</feature>
<feature type="non-terminal residue" evidence="3">
    <location>
        <position position="1"/>
    </location>
</feature>
<evidence type="ECO:0000313" key="4">
    <source>
        <dbReference type="Proteomes" id="UP000268162"/>
    </source>
</evidence>
<organism evidence="3 4">
    <name type="scientific">Dimargaris cristalligena</name>
    <dbReference type="NCBI Taxonomy" id="215637"/>
    <lineage>
        <taxon>Eukaryota</taxon>
        <taxon>Fungi</taxon>
        <taxon>Fungi incertae sedis</taxon>
        <taxon>Zoopagomycota</taxon>
        <taxon>Kickxellomycotina</taxon>
        <taxon>Dimargaritomycetes</taxon>
        <taxon>Dimargaritales</taxon>
        <taxon>Dimargaritaceae</taxon>
        <taxon>Dimargaris</taxon>
    </lineage>
</organism>
<dbReference type="PANTHER" id="PTHR12771">
    <property type="entry name" value="ENGULFMENT AND CELL MOTILITY"/>
    <property type="match status" value="1"/>
</dbReference>
<feature type="transmembrane region" description="Helical" evidence="1">
    <location>
        <begin position="51"/>
        <end position="70"/>
    </location>
</feature>
<dbReference type="InterPro" id="IPR050868">
    <property type="entry name" value="ELMO_domain-containing"/>
</dbReference>
<protein>
    <submittedName>
        <fullName evidence="3">Engulfment/cell motility</fullName>
    </submittedName>
</protein>